<proteinExistence type="predicted"/>
<accession>A0A0F9PN36</accession>
<evidence type="ECO:0000313" key="1">
    <source>
        <dbReference type="EMBL" id="KKN02471.1"/>
    </source>
</evidence>
<organism evidence="1">
    <name type="scientific">marine sediment metagenome</name>
    <dbReference type="NCBI Taxonomy" id="412755"/>
    <lineage>
        <taxon>unclassified sequences</taxon>
        <taxon>metagenomes</taxon>
        <taxon>ecological metagenomes</taxon>
    </lineage>
</organism>
<dbReference type="AlphaFoldDB" id="A0A0F9PN36"/>
<protein>
    <submittedName>
        <fullName evidence="1">Uncharacterized protein</fullName>
    </submittedName>
</protein>
<name>A0A0F9PN36_9ZZZZ</name>
<sequence>MTYQCPKCSRYGMEWDGRAKVILCYYNNCNYVIRIENQKDVPSKEIILKAINNDNPTIRTSSS</sequence>
<gene>
    <name evidence="1" type="ORF">LCGC14_1117480</name>
</gene>
<comment type="caution">
    <text evidence="1">The sequence shown here is derived from an EMBL/GenBank/DDBJ whole genome shotgun (WGS) entry which is preliminary data.</text>
</comment>
<reference evidence="1" key="1">
    <citation type="journal article" date="2015" name="Nature">
        <title>Complex archaea that bridge the gap between prokaryotes and eukaryotes.</title>
        <authorList>
            <person name="Spang A."/>
            <person name="Saw J.H."/>
            <person name="Jorgensen S.L."/>
            <person name="Zaremba-Niedzwiedzka K."/>
            <person name="Martijn J."/>
            <person name="Lind A.E."/>
            <person name="van Eijk R."/>
            <person name="Schleper C."/>
            <person name="Guy L."/>
            <person name="Ettema T.J."/>
        </authorList>
    </citation>
    <scope>NUCLEOTIDE SEQUENCE</scope>
</reference>
<dbReference type="EMBL" id="LAZR01005145">
    <property type="protein sequence ID" value="KKN02471.1"/>
    <property type="molecule type" value="Genomic_DNA"/>
</dbReference>